<dbReference type="Proteomes" id="UP000215335">
    <property type="component" value="Unassembled WGS sequence"/>
</dbReference>
<organism evidence="17 18">
    <name type="scientific">Trichomalopsis sarcophagae</name>
    <dbReference type="NCBI Taxonomy" id="543379"/>
    <lineage>
        <taxon>Eukaryota</taxon>
        <taxon>Metazoa</taxon>
        <taxon>Ecdysozoa</taxon>
        <taxon>Arthropoda</taxon>
        <taxon>Hexapoda</taxon>
        <taxon>Insecta</taxon>
        <taxon>Pterygota</taxon>
        <taxon>Neoptera</taxon>
        <taxon>Endopterygota</taxon>
        <taxon>Hymenoptera</taxon>
        <taxon>Apocrita</taxon>
        <taxon>Proctotrupomorpha</taxon>
        <taxon>Chalcidoidea</taxon>
        <taxon>Pteromalidae</taxon>
        <taxon>Pteromalinae</taxon>
        <taxon>Trichomalopsis</taxon>
    </lineage>
</organism>
<dbReference type="GO" id="GO:0016705">
    <property type="term" value="F:oxidoreductase activity, acting on paired donors, with incorporation or reduction of molecular oxygen"/>
    <property type="evidence" value="ECO:0007669"/>
    <property type="project" value="InterPro"/>
</dbReference>
<protein>
    <recommendedName>
        <fullName evidence="19">Cytochrome P450</fullName>
    </recommendedName>
</protein>
<proteinExistence type="inferred from homology"/>
<comment type="cofactor">
    <cofactor evidence="1 14">
        <name>heme</name>
        <dbReference type="ChEBI" id="CHEBI:30413"/>
    </cofactor>
</comment>
<dbReference type="PANTHER" id="PTHR24291:SF189">
    <property type="entry name" value="CYTOCHROME P450 4C3-RELATED"/>
    <property type="match status" value="1"/>
</dbReference>
<evidence type="ECO:0000256" key="13">
    <source>
        <dbReference type="ARBA" id="ARBA00023136"/>
    </source>
</evidence>
<keyword evidence="12 15" id="KW-0503">Monooxygenase</keyword>
<keyword evidence="13" id="KW-0472">Membrane</keyword>
<feature type="chain" id="PRO_5012353288" description="Cytochrome P450" evidence="16">
    <location>
        <begin position="23"/>
        <end position="518"/>
    </location>
</feature>
<dbReference type="PRINTS" id="PR00385">
    <property type="entry name" value="P450"/>
</dbReference>
<dbReference type="Pfam" id="PF00067">
    <property type="entry name" value="p450"/>
    <property type="match status" value="1"/>
</dbReference>
<dbReference type="Gene3D" id="1.10.630.10">
    <property type="entry name" value="Cytochrome P450"/>
    <property type="match status" value="1"/>
</dbReference>
<dbReference type="PRINTS" id="PR00463">
    <property type="entry name" value="EP450I"/>
</dbReference>
<evidence type="ECO:0000313" key="18">
    <source>
        <dbReference type="Proteomes" id="UP000215335"/>
    </source>
</evidence>
<feature type="signal peptide" evidence="16">
    <location>
        <begin position="1"/>
        <end position="22"/>
    </location>
</feature>
<evidence type="ECO:0000256" key="3">
    <source>
        <dbReference type="ARBA" id="ARBA00004174"/>
    </source>
</evidence>
<evidence type="ECO:0000256" key="7">
    <source>
        <dbReference type="ARBA" id="ARBA00022723"/>
    </source>
</evidence>
<dbReference type="SUPFAM" id="SSF48264">
    <property type="entry name" value="Cytochrome P450"/>
    <property type="match status" value="1"/>
</dbReference>
<keyword evidence="10 15" id="KW-0560">Oxidoreductase</keyword>
<dbReference type="CDD" id="cd20628">
    <property type="entry name" value="CYP4"/>
    <property type="match status" value="1"/>
</dbReference>
<comment type="subcellular location">
    <subcellularLocation>
        <location evidence="4">Endoplasmic reticulum membrane</location>
        <topology evidence="4">Peripheral membrane protein</topology>
    </subcellularLocation>
    <subcellularLocation>
        <location evidence="3">Microsome membrane</location>
        <topology evidence="3">Peripheral membrane protein</topology>
    </subcellularLocation>
</comment>
<dbReference type="InterPro" id="IPR036396">
    <property type="entry name" value="Cyt_P450_sf"/>
</dbReference>
<evidence type="ECO:0000256" key="8">
    <source>
        <dbReference type="ARBA" id="ARBA00022824"/>
    </source>
</evidence>
<evidence type="ECO:0000256" key="1">
    <source>
        <dbReference type="ARBA" id="ARBA00001971"/>
    </source>
</evidence>
<keyword evidence="7 14" id="KW-0479">Metal-binding</keyword>
<dbReference type="PANTHER" id="PTHR24291">
    <property type="entry name" value="CYTOCHROME P450 FAMILY 4"/>
    <property type="match status" value="1"/>
</dbReference>
<keyword evidence="16" id="KW-0732">Signal</keyword>
<comment type="function">
    <text evidence="2">May be involved in the metabolism of insect hormones and in the breakdown of synthetic insecticides.</text>
</comment>
<keyword evidence="6 14" id="KW-0349">Heme</keyword>
<feature type="binding site" description="axial binding residue" evidence="14">
    <location>
        <position position="463"/>
    </location>
    <ligand>
        <name>heme</name>
        <dbReference type="ChEBI" id="CHEBI:30413"/>
    </ligand>
    <ligandPart>
        <name>Fe</name>
        <dbReference type="ChEBI" id="CHEBI:18248"/>
    </ligandPart>
</feature>
<keyword evidence="18" id="KW-1185">Reference proteome</keyword>
<evidence type="ECO:0000256" key="15">
    <source>
        <dbReference type="RuleBase" id="RU000461"/>
    </source>
</evidence>
<evidence type="ECO:0000256" key="5">
    <source>
        <dbReference type="ARBA" id="ARBA00010617"/>
    </source>
</evidence>
<dbReference type="GO" id="GO:0005789">
    <property type="term" value="C:endoplasmic reticulum membrane"/>
    <property type="evidence" value="ECO:0007669"/>
    <property type="project" value="UniProtKB-SubCell"/>
</dbReference>
<dbReference type="AlphaFoldDB" id="A0A232F811"/>
<evidence type="ECO:0000256" key="10">
    <source>
        <dbReference type="ARBA" id="ARBA00023002"/>
    </source>
</evidence>
<evidence type="ECO:0000256" key="11">
    <source>
        <dbReference type="ARBA" id="ARBA00023004"/>
    </source>
</evidence>
<evidence type="ECO:0000256" key="14">
    <source>
        <dbReference type="PIRSR" id="PIRSR602401-1"/>
    </source>
</evidence>
<evidence type="ECO:0000256" key="9">
    <source>
        <dbReference type="ARBA" id="ARBA00022848"/>
    </source>
</evidence>
<evidence type="ECO:0000256" key="12">
    <source>
        <dbReference type="ARBA" id="ARBA00023033"/>
    </source>
</evidence>
<dbReference type="OrthoDB" id="1470350at2759"/>
<reference evidence="17 18" key="1">
    <citation type="journal article" date="2017" name="Curr. Biol.">
        <title>The Evolution of Venom by Co-option of Single-Copy Genes.</title>
        <authorList>
            <person name="Martinson E.O."/>
            <person name="Mrinalini"/>
            <person name="Kelkar Y.D."/>
            <person name="Chang C.H."/>
            <person name="Werren J.H."/>
        </authorList>
    </citation>
    <scope>NUCLEOTIDE SEQUENCE [LARGE SCALE GENOMIC DNA]</scope>
    <source>
        <strain evidence="17 18">Alberta</strain>
        <tissue evidence="17">Whole body</tissue>
    </source>
</reference>
<evidence type="ECO:0008006" key="19">
    <source>
        <dbReference type="Google" id="ProtNLM"/>
    </source>
</evidence>
<comment type="similarity">
    <text evidence="5 15">Belongs to the cytochrome P450 family.</text>
</comment>
<dbReference type="InterPro" id="IPR002401">
    <property type="entry name" value="Cyt_P450_E_grp-I"/>
</dbReference>
<gene>
    <name evidence="17" type="ORF">TSAR_012027</name>
</gene>
<dbReference type="InterPro" id="IPR050196">
    <property type="entry name" value="Cytochrome_P450_Monoox"/>
</dbReference>
<comment type="caution">
    <text evidence="17">The sequence shown here is derived from an EMBL/GenBank/DDBJ whole genome shotgun (WGS) entry which is preliminary data.</text>
</comment>
<dbReference type="GO" id="GO:0004497">
    <property type="term" value="F:monooxygenase activity"/>
    <property type="evidence" value="ECO:0007669"/>
    <property type="project" value="UniProtKB-KW"/>
</dbReference>
<evidence type="ECO:0000256" key="2">
    <source>
        <dbReference type="ARBA" id="ARBA00003690"/>
    </source>
</evidence>
<evidence type="ECO:0000256" key="6">
    <source>
        <dbReference type="ARBA" id="ARBA00022617"/>
    </source>
</evidence>
<keyword evidence="8" id="KW-0256">Endoplasmic reticulum</keyword>
<dbReference type="InterPro" id="IPR017972">
    <property type="entry name" value="Cyt_P450_CS"/>
</dbReference>
<name>A0A232F811_9HYME</name>
<sequence>MLIETIVVICMLLYAFHHYTRNDRIGRYVNKIPGPPTWPIVGNLPALSVPHEQLWPLGIKWDKQYYPIYKIWTTHKAVIVILHPDDVEALLTSMEHIEKSIMYDMVHPWFGTGLLTSTGAKWQKRRKILTPAFHFHVLQKYFDIIVENNEKVMHSLKSNGSVINNLAELLTYYTLDVICETAMGTTLLDKEHQQKYRNVLHDVSNAVIYRLMRPWYQVDWTFRWTSVAEKQKKALEVIHGFSKKIIKERKEYHEKTKGHYLNQLESDQSDDKKEDEEYFGYRKKRLAMLDLLIAKQRDGNQIDDAGIREEVDTFIFEVGKKFLRFGHDTSAMAMCFAILLIAEHNDVQDRIRAEVKEVLEKSEGKMGVPEIQRLNYLELCIKESLRLYPSVPFISRGVTKDLHLKNYIVPKGTLIQINIFSLHRDPNFWPDPEKFNPDRFLPDRFQGRHPYSYIPFSAGPRNCIGQKFAMMELKAFIAHLISEFYLEPIDLAHEVLITPDLVLRPAHPVKVKLVPVNK</sequence>
<dbReference type="PROSITE" id="PS00086">
    <property type="entry name" value="CYTOCHROME_P450"/>
    <property type="match status" value="1"/>
</dbReference>
<dbReference type="STRING" id="543379.A0A232F811"/>
<accession>A0A232F811</accession>
<dbReference type="InterPro" id="IPR001128">
    <property type="entry name" value="Cyt_P450"/>
</dbReference>
<dbReference type="GO" id="GO:0005506">
    <property type="term" value="F:iron ion binding"/>
    <property type="evidence" value="ECO:0007669"/>
    <property type="project" value="InterPro"/>
</dbReference>
<keyword evidence="9" id="KW-0492">Microsome</keyword>
<dbReference type="EMBL" id="NNAY01000775">
    <property type="protein sequence ID" value="OXU26589.1"/>
    <property type="molecule type" value="Genomic_DNA"/>
</dbReference>
<keyword evidence="11 14" id="KW-0408">Iron</keyword>
<evidence type="ECO:0000256" key="16">
    <source>
        <dbReference type="SAM" id="SignalP"/>
    </source>
</evidence>
<evidence type="ECO:0000313" key="17">
    <source>
        <dbReference type="EMBL" id="OXU26589.1"/>
    </source>
</evidence>
<evidence type="ECO:0000256" key="4">
    <source>
        <dbReference type="ARBA" id="ARBA00004406"/>
    </source>
</evidence>
<dbReference type="GO" id="GO:0020037">
    <property type="term" value="F:heme binding"/>
    <property type="evidence" value="ECO:0007669"/>
    <property type="project" value="InterPro"/>
</dbReference>